<organism evidence="4 5">
    <name type="scientific">Aquella oligotrophica</name>
    <dbReference type="NCBI Taxonomy" id="2067065"/>
    <lineage>
        <taxon>Bacteria</taxon>
        <taxon>Pseudomonadati</taxon>
        <taxon>Pseudomonadota</taxon>
        <taxon>Betaproteobacteria</taxon>
        <taxon>Neisseriales</taxon>
        <taxon>Neisseriaceae</taxon>
        <taxon>Aquella</taxon>
    </lineage>
</organism>
<dbReference type="PROSITE" id="PS50977">
    <property type="entry name" value="HTH_TETR_2"/>
    <property type="match status" value="1"/>
</dbReference>
<evidence type="ECO:0000256" key="2">
    <source>
        <dbReference type="PROSITE-ProRule" id="PRU00335"/>
    </source>
</evidence>
<dbReference type="OrthoDB" id="2356263at2"/>
<proteinExistence type="predicted"/>
<dbReference type="PANTHER" id="PTHR43479">
    <property type="entry name" value="ACREF/ENVCD OPERON REPRESSOR-RELATED"/>
    <property type="match status" value="1"/>
</dbReference>
<evidence type="ECO:0000259" key="3">
    <source>
        <dbReference type="PROSITE" id="PS50977"/>
    </source>
</evidence>
<evidence type="ECO:0000256" key="1">
    <source>
        <dbReference type="ARBA" id="ARBA00023125"/>
    </source>
</evidence>
<dbReference type="SUPFAM" id="SSF46689">
    <property type="entry name" value="Homeodomain-like"/>
    <property type="match status" value="1"/>
</dbReference>
<dbReference type="InterPro" id="IPR009057">
    <property type="entry name" value="Homeodomain-like_sf"/>
</dbReference>
<dbReference type="PANTHER" id="PTHR43479:SF11">
    <property type="entry name" value="ACREF_ENVCD OPERON REPRESSOR-RELATED"/>
    <property type="match status" value="1"/>
</dbReference>
<sequence>MDSTYNKLIDTGIKLFGEYGYDTVSVRDIVNDSGVNLSAISYHFGGKAELYKAVVVFLVDEVEQLLNELNADAFVLLDSTQMEIRLREIIWAFHQMFLSRNGQSRLKIFVRETTSPDQNFSHQYFTNMVNNVRDFFYKILGIYYSSRNEPTEKIDFVICVLMNMLKNIPQQQNLPLRCPIDFDDLFERMINLILYSRI</sequence>
<dbReference type="EMBL" id="CP024847">
    <property type="protein sequence ID" value="AUR51962.1"/>
    <property type="molecule type" value="Genomic_DNA"/>
</dbReference>
<dbReference type="KEGG" id="nba:CUN60_06510"/>
<dbReference type="RefSeq" id="WP_102951258.1">
    <property type="nucleotide sequence ID" value="NZ_CP024847.1"/>
</dbReference>
<gene>
    <name evidence="4" type="ORF">CUN60_06510</name>
</gene>
<dbReference type="GO" id="GO:0003677">
    <property type="term" value="F:DNA binding"/>
    <property type="evidence" value="ECO:0007669"/>
    <property type="project" value="UniProtKB-UniRule"/>
</dbReference>
<dbReference type="Gene3D" id="1.10.357.10">
    <property type="entry name" value="Tetracycline Repressor, domain 2"/>
    <property type="match status" value="1"/>
</dbReference>
<feature type="DNA-binding region" description="H-T-H motif" evidence="2">
    <location>
        <begin position="25"/>
        <end position="44"/>
    </location>
</feature>
<dbReference type="Proteomes" id="UP000236655">
    <property type="component" value="Chromosome"/>
</dbReference>
<dbReference type="AlphaFoldDB" id="A0A2I7N696"/>
<dbReference type="InterPro" id="IPR050624">
    <property type="entry name" value="HTH-type_Tx_Regulator"/>
</dbReference>
<dbReference type="InterPro" id="IPR001647">
    <property type="entry name" value="HTH_TetR"/>
</dbReference>
<dbReference type="PRINTS" id="PR00455">
    <property type="entry name" value="HTHTETR"/>
</dbReference>
<evidence type="ECO:0000313" key="5">
    <source>
        <dbReference type="Proteomes" id="UP000236655"/>
    </source>
</evidence>
<dbReference type="Pfam" id="PF00440">
    <property type="entry name" value="TetR_N"/>
    <property type="match status" value="1"/>
</dbReference>
<keyword evidence="5" id="KW-1185">Reference proteome</keyword>
<keyword evidence="1 2" id="KW-0238">DNA-binding</keyword>
<evidence type="ECO:0000313" key="4">
    <source>
        <dbReference type="EMBL" id="AUR51962.1"/>
    </source>
</evidence>
<protein>
    <recommendedName>
        <fullName evidence="3">HTH tetR-type domain-containing protein</fullName>
    </recommendedName>
</protein>
<feature type="domain" description="HTH tetR-type" evidence="3">
    <location>
        <begin position="2"/>
        <end position="62"/>
    </location>
</feature>
<name>A0A2I7N696_9NEIS</name>
<reference evidence="5" key="1">
    <citation type="submission" date="2017-11" db="EMBL/GenBank/DDBJ databases">
        <authorList>
            <person name="Chan K.G."/>
            <person name="Lee L.S."/>
        </authorList>
    </citation>
    <scope>NUCLEOTIDE SEQUENCE [LARGE SCALE GENOMIC DNA]</scope>
    <source>
        <strain evidence="5">DSM 100970</strain>
    </source>
</reference>
<accession>A0A2I7N696</accession>